<reference evidence="15 16" key="1">
    <citation type="submission" date="2018-08" db="EMBL/GenBank/DDBJ databases">
        <title>Fulvimarina sp. 85, whole genome shotgun sequence.</title>
        <authorList>
            <person name="Tuo L."/>
        </authorList>
    </citation>
    <scope>NUCLEOTIDE SEQUENCE [LARGE SCALE GENOMIC DNA]</scope>
    <source>
        <strain evidence="15 16">85</strain>
    </source>
</reference>
<dbReference type="GO" id="GO:0006824">
    <property type="term" value="P:cobalt ion transport"/>
    <property type="evidence" value="ECO:0007669"/>
    <property type="project" value="UniProtKB-KW"/>
</dbReference>
<dbReference type="InterPro" id="IPR051224">
    <property type="entry name" value="NiCoT_RcnA"/>
</dbReference>
<dbReference type="EMBL" id="QURL01000002">
    <property type="protein sequence ID" value="RFC65411.1"/>
    <property type="molecule type" value="Genomic_DNA"/>
</dbReference>
<organism evidence="15 16">
    <name type="scientific">Fulvimarina endophytica</name>
    <dbReference type="NCBI Taxonomy" id="2293836"/>
    <lineage>
        <taxon>Bacteria</taxon>
        <taxon>Pseudomonadati</taxon>
        <taxon>Pseudomonadota</taxon>
        <taxon>Alphaproteobacteria</taxon>
        <taxon>Hyphomicrobiales</taxon>
        <taxon>Aurantimonadaceae</taxon>
        <taxon>Fulvimarina</taxon>
    </lineage>
</organism>
<evidence type="ECO:0000256" key="8">
    <source>
        <dbReference type="ARBA" id="ARBA00022989"/>
    </source>
</evidence>
<keyword evidence="12" id="KW-0170">Cobalt</keyword>
<feature type="signal peptide" evidence="14">
    <location>
        <begin position="1"/>
        <end position="23"/>
    </location>
</feature>
<evidence type="ECO:0000256" key="5">
    <source>
        <dbReference type="ARBA" id="ARBA00022475"/>
    </source>
</evidence>
<evidence type="ECO:0000256" key="14">
    <source>
        <dbReference type="SAM" id="SignalP"/>
    </source>
</evidence>
<evidence type="ECO:0000256" key="1">
    <source>
        <dbReference type="ARBA" id="ARBA00002510"/>
    </source>
</evidence>
<keyword evidence="16" id="KW-1185">Reference proteome</keyword>
<comment type="caution">
    <text evidence="15">The sequence shown here is derived from an EMBL/GenBank/DDBJ whole genome shotgun (WGS) entry which is preliminary data.</text>
</comment>
<evidence type="ECO:0000256" key="2">
    <source>
        <dbReference type="ARBA" id="ARBA00004651"/>
    </source>
</evidence>
<dbReference type="Pfam" id="PF03824">
    <property type="entry name" value="NicO"/>
    <property type="match status" value="2"/>
</dbReference>
<dbReference type="OrthoDB" id="9812956at2"/>
<evidence type="ECO:0000256" key="13">
    <source>
        <dbReference type="RuleBase" id="RU362101"/>
    </source>
</evidence>
<comment type="function">
    <text evidence="1">Efflux system for nickel and cobalt.</text>
</comment>
<evidence type="ECO:0000256" key="6">
    <source>
        <dbReference type="ARBA" id="ARBA00022596"/>
    </source>
</evidence>
<feature type="transmembrane region" description="Helical" evidence="13">
    <location>
        <begin position="351"/>
        <end position="373"/>
    </location>
</feature>
<dbReference type="GO" id="GO:0005886">
    <property type="term" value="C:plasma membrane"/>
    <property type="evidence" value="ECO:0007669"/>
    <property type="project" value="UniProtKB-SubCell"/>
</dbReference>
<dbReference type="Proteomes" id="UP000264310">
    <property type="component" value="Unassembled WGS sequence"/>
</dbReference>
<evidence type="ECO:0000256" key="11">
    <source>
        <dbReference type="ARBA" id="ARBA00023136"/>
    </source>
</evidence>
<comment type="similarity">
    <text evidence="13">Belongs to the NiCoT transporter (TC 2.A.52) family.</text>
</comment>
<keyword evidence="7 13" id="KW-0812">Transmembrane</keyword>
<evidence type="ECO:0000256" key="12">
    <source>
        <dbReference type="ARBA" id="ARBA00023285"/>
    </source>
</evidence>
<feature type="chain" id="PRO_5016836727" description="Nickel/cobalt efflux system" evidence="14">
    <location>
        <begin position="24"/>
        <end position="374"/>
    </location>
</feature>
<keyword evidence="6" id="KW-0533">Nickel</keyword>
<keyword evidence="4 13" id="KW-0813">Transport</keyword>
<name>A0A371X887_9HYPH</name>
<comment type="subcellular location">
    <subcellularLocation>
        <location evidence="2 13">Cell membrane</location>
        <topology evidence="2 13">Multi-pass membrane protein</topology>
    </subcellularLocation>
</comment>
<evidence type="ECO:0000256" key="7">
    <source>
        <dbReference type="ARBA" id="ARBA00022692"/>
    </source>
</evidence>
<evidence type="ECO:0000313" key="16">
    <source>
        <dbReference type="Proteomes" id="UP000264310"/>
    </source>
</evidence>
<evidence type="ECO:0000256" key="10">
    <source>
        <dbReference type="ARBA" id="ARBA00023112"/>
    </source>
</evidence>
<evidence type="ECO:0000256" key="4">
    <source>
        <dbReference type="ARBA" id="ARBA00022448"/>
    </source>
</evidence>
<proteinExistence type="inferred from homology"/>
<feature type="transmembrane region" description="Helical" evidence="13">
    <location>
        <begin position="74"/>
        <end position="94"/>
    </location>
</feature>
<evidence type="ECO:0000256" key="3">
    <source>
        <dbReference type="ARBA" id="ARBA00022426"/>
    </source>
</evidence>
<keyword evidence="14" id="KW-0732">Signal</keyword>
<dbReference type="AlphaFoldDB" id="A0A371X887"/>
<feature type="transmembrane region" description="Helical" evidence="13">
    <location>
        <begin position="302"/>
        <end position="330"/>
    </location>
</feature>
<protein>
    <recommendedName>
        <fullName evidence="13">Nickel/cobalt efflux system</fullName>
    </recommendedName>
</protein>
<keyword evidence="3" id="KW-0171">Cobalt transport</keyword>
<keyword evidence="9" id="KW-0406">Ion transport</keyword>
<feature type="transmembrane region" description="Helical" evidence="13">
    <location>
        <begin position="115"/>
        <end position="140"/>
    </location>
</feature>
<dbReference type="RefSeq" id="WP_116682308.1">
    <property type="nucleotide sequence ID" value="NZ_QURL01000002.1"/>
</dbReference>
<dbReference type="GO" id="GO:0032025">
    <property type="term" value="P:response to cobalt ion"/>
    <property type="evidence" value="ECO:0007669"/>
    <property type="project" value="TreeGrafter"/>
</dbReference>
<gene>
    <name evidence="15" type="ORF">DYI37_06220</name>
</gene>
<feature type="transmembrane region" description="Helical" evidence="13">
    <location>
        <begin position="156"/>
        <end position="174"/>
    </location>
</feature>
<evidence type="ECO:0000256" key="9">
    <source>
        <dbReference type="ARBA" id="ARBA00023065"/>
    </source>
</evidence>
<evidence type="ECO:0000313" key="15">
    <source>
        <dbReference type="EMBL" id="RFC65411.1"/>
    </source>
</evidence>
<keyword evidence="8 13" id="KW-1133">Transmembrane helix</keyword>
<keyword evidence="11 13" id="KW-0472">Membrane</keyword>
<dbReference type="GO" id="GO:0046583">
    <property type="term" value="F:monoatomic cation efflux transmembrane transporter activity"/>
    <property type="evidence" value="ECO:0007669"/>
    <property type="project" value="TreeGrafter"/>
</dbReference>
<sequence>MKILKVLCAACLLATIVSAEALARSSLGIGSAEVTAPVSDGPLSGLFTQIALWQREFFTSLRLALVGLKDGEGAFLYLTALSFAYGVFHAAGPGHGKAVISAYMLASRAELKRGVLLSFVSSFVQSISALVIVGIGWYLLRGSGVSMTEATDWFEIASYGMVVAVGLYLLLRALRRMGEPRAMRALRSRIAAPLRASSAPVHSLAFAGPGEADWRRETSGNLPSGAGSFGQGDGGFGRAQGFDRATVCEEDDCGCGRAHMPSPSQLSQPITLRSGIAAVFAVGLRPCSGAIVVLTFGLLNELYLGGILSVFAMGLGTAVTVSALATATVLGRGALERAGRRTRFASVLARVLEIAGACLLILLGLGLLGGVLFG</sequence>
<dbReference type="InterPro" id="IPR011541">
    <property type="entry name" value="Ni/Co_transpt_high_affinity"/>
</dbReference>
<keyword evidence="10" id="KW-0921">Nickel transport</keyword>
<accession>A0A371X887</accession>
<feature type="transmembrane region" description="Helical" evidence="13">
    <location>
        <begin position="275"/>
        <end position="296"/>
    </location>
</feature>
<dbReference type="PANTHER" id="PTHR40659:SF1">
    <property type="entry name" value="NICKEL_COBALT EFFLUX SYSTEM RCNA"/>
    <property type="match status" value="1"/>
</dbReference>
<dbReference type="GO" id="GO:0010045">
    <property type="term" value="P:response to nickel cation"/>
    <property type="evidence" value="ECO:0007669"/>
    <property type="project" value="TreeGrafter"/>
</dbReference>
<dbReference type="PANTHER" id="PTHR40659">
    <property type="entry name" value="NICKEL/COBALT EFFLUX SYSTEM RCNA"/>
    <property type="match status" value="1"/>
</dbReference>
<keyword evidence="5" id="KW-1003">Cell membrane</keyword>
<dbReference type="GO" id="GO:0015099">
    <property type="term" value="F:nickel cation transmembrane transporter activity"/>
    <property type="evidence" value="ECO:0007669"/>
    <property type="project" value="UniProtKB-UniRule"/>
</dbReference>